<evidence type="ECO:0000256" key="1">
    <source>
        <dbReference type="SAM" id="SignalP"/>
    </source>
</evidence>
<feature type="chain" id="PRO_5002433037" evidence="1">
    <location>
        <begin position="21"/>
        <end position="45"/>
    </location>
</feature>
<organism evidence="2">
    <name type="scientific">Anguilla anguilla</name>
    <name type="common">European freshwater eel</name>
    <name type="synonym">Muraena anguilla</name>
    <dbReference type="NCBI Taxonomy" id="7936"/>
    <lineage>
        <taxon>Eukaryota</taxon>
        <taxon>Metazoa</taxon>
        <taxon>Chordata</taxon>
        <taxon>Craniata</taxon>
        <taxon>Vertebrata</taxon>
        <taxon>Euteleostomi</taxon>
        <taxon>Actinopterygii</taxon>
        <taxon>Neopterygii</taxon>
        <taxon>Teleostei</taxon>
        <taxon>Anguilliformes</taxon>
        <taxon>Anguillidae</taxon>
        <taxon>Anguilla</taxon>
    </lineage>
</organism>
<evidence type="ECO:0000313" key="2">
    <source>
        <dbReference type="EMBL" id="JAH61547.1"/>
    </source>
</evidence>
<keyword evidence="1" id="KW-0732">Signal</keyword>
<reference evidence="2" key="2">
    <citation type="journal article" date="2015" name="Fish Shellfish Immunol.">
        <title>Early steps in the European eel (Anguilla anguilla)-Vibrio vulnificus interaction in the gills: Role of the RtxA13 toxin.</title>
        <authorList>
            <person name="Callol A."/>
            <person name="Pajuelo D."/>
            <person name="Ebbesson L."/>
            <person name="Teles M."/>
            <person name="MacKenzie S."/>
            <person name="Amaro C."/>
        </authorList>
    </citation>
    <scope>NUCLEOTIDE SEQUENCE</scope>
</reference>
<reference evidence="2" key="1">
    <citation type="submission" date="2014-11" db="EMBL/GenBank/DDBJ databases">
        <authorList>
            <person name="Amaro Gonzalez C."/>
        </authorList>
    </citation>
    <scope>NUCLEOTIDE SEQUENCE</scope>
</reference>
<proteinExistence type="predicted"/>
<accession>A0A0E9U732</accession>
<feature type="signal peptide" evidence="1">
    <location>
        <begin position="1"/>
        <end position="20"/>
    </location>
</feature>
<name>A0A0E9U732_ANGAN</name>
<sequence length="45" mass="4953">MANVKQALLLLLLNSGFPLAIHPRKPIFTQSLSYCGVMHTDLSRG</sequence>
<protein>
    <submittedName>
        <fullName evidence="2">Uncharacterized protein</fullName>
    </submittedName>
</protein>
<dbReference type="EMBL" id="GBXM01047030">
    <property type="protein sequence ID" value="JAH61547.1"/>
    <property type="molecule type" value="Transcribed_RNA"/>
</dbReference>
<dbReference type="AlphaFoldDB" id="A0A0E9U732"/>